<keyword evidence="2" id="KW-1185">Reference proteome</keyword>
<proteinExistence type="predicted"/>
<gene>
    <name evidence="1" type="ORF">Glove_173g40</name>
</gene>
<protein>
    <submittedName>
        <fullName evidence="1">Uncharacterized protein</fullName>
    </submittedName>
</protein>
<evidence type="ECO:0000313" key="1">
    <source>
        <dbReference type="EMBL" id="RHZ77754.1"/>
    </source>
</evidence>
<reference evidence="1 2" key="1">
    <citation type="submission" date="2018-08" db="EMBL/GenBank/DDBJ databases">
        <title>Genome and evolution of the arbuscular mycorrhizal fungus Diversispora epigaea (formerly Glomus versiforme) and its bacterial endosymbionts.</title>
        <authorList>
            <person name="Sun X."/>
            <person name="Fei Z."/>
            <person name="Harrison M."/>
        </authorList>
    </citation>
    <scope>NUCLEOTIDE SEQUENCE [LARGE SCALE GENOMIC DNA]</scope>
    <source>
        <strain evidence="1 2">IT104</strain>
    </source>
</reference>
<name>A0A397IXD4_9GLOM</name>
<accession>A0A397IXD4</accession>
<comment type="caution">
    <text evidence="1">The sequence shown here is derived from an EMBL/GenBank/DDBJ whole genome shotgun (WGS) entry which is preliminary data.</text>
</comment>
<sequence length="150" mass="17024">MIEKFSDEDGMVITTTESKSLKHEPFRLQPPIISSAPLTFNMTTVRTSVAMADFEIFMVQIHLEFCSKKTLWVLLREDNLTKTNLGGKIIDLTGRSGINISYQSCLSRIFLYGSILSTTSIFERCNNESEVISVNILDCRLEVFEISSVW</sequence>
<dbReference type="EMBL" id="PQFF01000163">
    <property type="protein sequence ID" value="RHZ77754.1"/>
    <property type="molecule type" value="Genomic_DNA"/>
</dbReference>
<organism evidence="1 2">
    <name type="scientific">Diversispora epigaea</name>
    <dbReference type="NCBI Taxonomy" id="1348612"/>
    <lineage>
        <taxon>Eukaryota</taxon>
        <taxon>Fungi</taxon>
        <taxon>Fungi incertae sedis</taxon>
        <taxon>Mucoromycota</taxon>
        <taxon>Glomeromycotina</taxon>
        <taxon>Glomeromycetes</taxon>
        <taxon>Diversisporales</taxon>
        <taxon>Diversisporaceae</taxon>
        <taxon>Diversispora</taxon>
    </lineage>
</organism>
<dbReference type="Proteomes" id="UP000266861">
    <property type="component" value="Unassembled WGS sequence"/>
</dbReference>
<dbReference type="AlphaFoldDB" id="A0A397IXD4"/>
<evidence type="ECO:0000313" key="2">
    <source>
        <dbReference type="Proteomes" id="UP000266861"/>
    </source>
</evidence>